<dbReference type="STRING" id="1437059.A6A05_18515"/>
<dbReference type="Pfam" id="PF04358">
    <property type="entry name" value="DsrC"/>
    <property type="match status" value="1"/>
</dbReference>
<gene>
    <name evidence="5" type="ORF">A6A05_18515</name>
</gene>
<evidence type="ECO:0000313" key="6">
    <source>
        <dbReference type="Proteomes" id="UP000078543"/>
    </source>
</evidence>
<feature type="active site" description="Cysteine persulfide intermediate" evidence="4">
    <location>
        <position position="110"/>
    </location>
</feature>
<dbReference type="SUPFAM" id="SSF69721">
    <property type="entry name" value="DsrC, the gamma subunit of dissimilatory sulfite reductase"/>
    <property type="match status" value="1"/>
</dbReference>
<organism evidence="5 6">
    <name type="scientific">Magnetospirillum moscoviense</name>
    <dbReference type="NCBI Taxonomy" id="1437059"/>
    <lineage>
        <taxon>Bacteria</taxon>
        <taxon>Pseudomonadati</taxon>
        <taxon>Pseudomonadota</taxon>
        <taxon>Alphaproteobacteria</taxon>
        <taxon>Rhodospirillales</taxon>
        <taxon>Rhodospirillaceae</taxon>
        <taxon>Magnetospirillum</taxon>
    </lineage>
</organism>
<dbReference type="EMBL" id="LWQU01000014">
    <property type="protein sequence ID" value="OAN66482.1"/>
    <property type="molecule type" value="Genomic_DNA"/>
</dbReference>
<dbReference type="InterPro" id="IPR043163">
    <property type="entry name" value="DsrC-like_N"/>
</dbReference>
<sequence>MPELMVNGQPVEVSEAGWLENCQVWNDDIARAIAVAEGVELTDEHWDVIREARAYFDEYGIVAEQRVFMKLLKEKYGPERASQQYLYQLFPHGPLKQGNKIAGLPRPKGCS</sequence>
<dbReference type="GO" id="GO:0002143">
    <property type="term" value="P:tRNA wobble position uridine thiolation"/>
    <property type="evidence" value="ECO:0007669"/>
    <property type="project" value="TreeGrafter"/>
</dbReference>
<evidence type="ECO:0000313" key="5">
    <source>
        <dbReference type="EMBL" id="OAN66482.1"/>
    </source>
</evidence>
<protein>
    <submittedName>
        <fullName evidence="5">Sulfur relay protein DsrC</fullName>
    </submittedName>
</protein>
<dbReference type="PANTHER" id="PTHR37010">
    <property type="entry name" value="SULFURTRANSFERASE TUSE"/>
    <property type="match status" value="1"/>
</dbReference>
<dbReference type="AlphaFoldDB" id="A0A178MZ47"/>
<dbReference type="Gene3D" id="1.10.10.370">
    <property type="entry name" value="DsrC-like protein, C-terminal domain"/>
    <property type="match status" value="1"/>
</dbReference>
<evidence type="ECO:0000256" key="4">
    <source>
        <dbReference type="PIRSR" id="PIRSR006223-50"/>
    </source>
</evidence>
<dbReference type="GO" id="GO:0005737">
    <property type="term" value="C:cytoplasm"/>
    <property type="evidence" value="ECO:0007669"/>
    <property type="project" value="UniProtKB-SubCell"/>
</dbReference>
<dbReference type="GO" id="GO:0097163">
    <property type="term" value="F:sulfur carrier activity"/>
    <property type="evidence" value="ECO:0007669"/>
    <property type="project" value="TreeGrafter"/>
</dbReference>
<dbReference type="NCBIfam" id="TIGR03342">
    <property type="entry name" value="dsrC_tusE_dsvC"/>
    <property type="match status" value="1"/>
</dbReference>
<dbReference type="OrthoDB" id="9786347at2"/>
<accession>A0A178MZ47</accession>
<name>A0A178MZ47_9PROT</name>
<evidence type="ECO:0000256" key="1">
    <source>
        <dbReference type="ARBA" id="ARBA00004496"/>
    </source>
</evidence>
<keyword evidence="3" id="KW-0963">Cytoplasm</keyword>
<dbReference type="RefSeq" id="WP_068496565.1">
    <property type="nucleotide sequence ID" value="NZ_LWQU01000014.1"/>
</dbReference>
<dbReference type="InterPro" id="IPR007453">
    <property type="entry name" value="DsrC/TusE"/>
</dbReference>
<comment type="subcellular location">
    <subcellularLocation>
        <location evidence="1">Cytoplasm</location>
    </subcellularLocation>
</comment>
<dbReference type="InterPro" id="IPR025526">
    <property type="entry name" value="DsrC-like_dom_sf"/>
</dbReference>
<comment type="caution">
    <text evidence="5">The sequence shown here is derived from an EMBL/GenBank/DDBJ whole genome shotgun (WGS) entry which is preliminary data.</text>
</comment>
<comment type="similarity">
    <text evidence="2">Belongs to the DsrC/TusE family.</text>
</comment>
<dbReference type="PANTHER" id="PTHR37010:SF1">
    <property type="entry name" value="SULFURTRANSFERASE TUSE"/>
    <property type="match status" value="1"/>
</dbReference>
<dbReference type="Gene3D" id="3.30.1420.10">
    <property type="match status" value="1"/>
</dbReference>
<dbReference type="InterPro" id="IPR042072">
    <property type="entry name" value="DsrC-like_C"/>
</dbReference>
<reference evidence="5 6" key="1">
    <citation type="submission" date="2016-04" db="EMBL/GenBank/DDBJ databases">
        <title>Draft genome sequence of freshwater magnetotactic bacteria Magnetospirillum marisnigri SP-1 and Magnetospirillum moscoviense BB-1.</title>
        <authorList>
            <person name="Koziaeva V."/>
            <person name="Dziuba M.V."/>
            <person name="Ivanov T.M."/>
            <person name="Kuznetsov B."/>
            <person name="Grouzdev D.S."/>
        </authorList>
    </citation>
    <scope>NUCLEOTIDE SEQUENCE [LARGE SCALE GENOMIC DNA]</scope>
    <source>
        <strain evidence="5 6">BB-1</strain>
    </source>
</reference>
<proteinExistence type="inferred from homology"/>
<dbReference type="PIRSF" id="PIRSF006223">
    <property type="entry name" value="DsrC_TusE"/>
    <property type="match status" value="1"/>
</dbReference>
<evidence type="ECO:0000256" key="3">
    <source>
        <dbReference type="ARBA" id="ARBA00022490"/>
    </source>
</evidence>
<evidence type="ECO:0000256" key="2">
    <source>
        <dbReference type="ARBA" id="ARBA00005718"/>
    </source>
</evidence>
<dbReference type="Proteomes" id="UP000078543">
    <property type="component" value="Unassembled WGS sequence"/>
</dbReference>
<keyword evidence="6" id="KW-1185">Reference proteome</keyword>